<protein>
    <submittedName>
        <fullName evidence="1">Uncharacterized protein</fullName>
    </submittedName>
</protein>
<comment type="caution">
    <text evidence="1">The sequence shown here is derived from an EMBL/GenBank/DDBJ whole genome shotgun (WGS) entry which is preliminary data.</text>
</comment>
<sequence>MVYGCGSFIITFEESVVNFSLQDSNMKGGSGDVEERENIRERLKKHKLSYVWLIGQLALRGIVTDKTEMSSVISGTRNGTKADAIIELSIDILDKYENGSVLVDGA</sequence>
<evidence type="ECO:0000313" key="1">
    <source>
        <dbReference type="EMBL" id="RHC58300.1"/>
    </source>
</evidence>
<gene>
    <name evidence="1" type="ORF">DW839_01720</name>
</gene>
<dbReference type="EMBL" id="QSHZ01000002">
    <property type="protein sequence ID" value="RHC58300.1"/>
    <property type="molecule type" value="Genomic_DNA"/>
</dbReference>
<dbReference type="AlphaFoldDB" id="A0A414AZW6"/>
<name>A0A414AZW6_9FIRM</name>
<evidence type="ECO:0000313" key="2">
    <source>
        <dbReference type="Proteomes" id="UP000283975"/>
    </source>
</evidence>
<accession>A0A414AZW6</accession>
<reference evidence="1 2" key="1">
    <citation type="submission" date="2018-08" db="EMBL/GenBank/DDBJ databases">
        <title>A genome reference for cultivated species of the human gut microbiota.</title>
        <authorList>
            <person name="Zou Y."/>
            <person name="Xue W."/>
            <person name="Luo G."/>
        </authorList>
    </citation>
    <scope>NUCLEOTIDE SEQUENCE [LARGE SCALE GENOMIC DNA]</scope>
    <source>
        <strain evidence="1 2">AM35-14</strain>
    </source>
</reference>
<organism evidence="1 2">
    <name type="scientific">Enterocloster bolteae</name>
    <dbReference type="NCBI Taxonomy" id="208479"/>
    <lineage>
        <taxon>Bacteria</taxon>
        <taxon>Bacillati</taxon>
        <taxon>Bacillota</taxon>
        <taxon>Clostridia</taxon>
        <taxon>Lachnospirales</taxon>
        <taxon>Lachnospiraceae</taxon>
        <taxon>Enterocloster</taxon>
    </lineage>
</organism>
<dbReference type="Proteomes" id="UP000283975">
    <property type="component" value="Unassembled WGS sequence"/>
</dbReference>
<proteinExistence type="predicted"/>